<dbReference type="Gene3D" id="3.30.420.40">
    <property type="match status" value="2"/>
</dbReference>
<keyword evidence="3" id="KW-0408">Iron</keyword>
<evidence type="ECO:0000256" key="1">
    <source>
        <dbReference type="ARBA" id="ARBA00001966"/>
    </source>
</evidence>
<feature type="domain" description="ATPase BadF/BadG/BcrA/BcrD type" evidence="5">
    <location>
        <begin position="5"/>
        <end position="253"/>
    </location>
</feature>
<dbReference type="Pfam" id="PF01869">
    <property type="entry name" value="BcrAD_BadFG"/>
    <property type="match status" value="1"/>
</dbReference>
<dbReference type="CDD" id="cd24107">
    <property type="entry name" value="ASKHA_NBD_benz_CoA_BzdP"/>
    <property type="match status" value="1"/>
</dbReference>
<dbReference type="GO" id="GO:0051536">
    <property type="term" value="F:iron-sulfur cluster binding"/>
    <property type="evidence" value="ECO:0007669"/>
    <property type="project" value="UniProtKB-KW"/>
</dbReference>
<comment type="cofactor">
    <cofactor evidence="1">
        <name>[4Fe-4S] cluster</name>
        <dbReference type="ChEBI" id="CHEBI:49883"/>
    </cofactor>
</comment>
<dbReference type="GO" id="GO:0046872">
    <property type="term" value="F:metal ion binding"/>
    <property type="evidence" value="ECO:0007669"/>
    <property type="project" value="UniProtKB-KW"/>
</dbReference>
<dbReference type="PANTHER" id="PTHR32329:SF2">
    <property type="entry name" value="BIFUNCTIONAL PROTEIN [INCLUDES 2-HYDROXYACYL-COA DEHYDRATASE (N-TER) AND ITS ACTIVATOR DOMAIN (C_TERM)"/>
    <property type="match status" value="1"/>
</dbReference>
<dbReference type="EMBL" id="LNQE01000944">
    <property type="protein sequence ID" value="KUG22693.1"/>
    <property type="molecule type" value="Genomic_DNA"/>
</dbReference>
<protein>
    <recommendedName>
        <fullName evidence="5">ATPase BadF/BadG/BcrA/BcrD type domain-containing protein</fullName>
    </recommendedName>
</protein>
<name>A0A0W8FP39_9ZZZZ</name>
<accession>A0A0W8FP39</accession>
<sequence length="269" mass="27924">MITAGIDVGTRFIKVGVTDGESLRGYACAEMGPHFDAIIRSLLKEARAQAGVGRWDIKKIIATGFGGHLVKKAAFTLGDAACTARAAFFLNHDIRTVVDMGGLFITVSTLGQNGFLETTHINERCAAGSGKFLEMVAEAINVPFDSISSLASQSAQPYSFTSNCAVFAESEIISQVNTGMKSGDVLAGVINAVASKAASLIDGAGALDGIALIGGMSKIPAVRGKLGELTGRKMLTLSIDAQSVAAFGAALLAQGRKNRDGLIVSEKRI</sequence>
<dbReference type="InterPro" id="IPR051805">
    <property type="entry name" value="Dehydratase_Activator_Redct"/>
</dbReference>
<dbReference type="PANTHER" id="PTHR32329">
    <property type="entry name" value="BIFUNCTIONAL PROTEIN [INCLUDES 2-HYDROXYACYL-COA DEHYDRATASE (N-TER) AND ITS ACTIVATOR DOMAIN (C_TERM)-RELATED"/>
    <property type="match status" value="1"/>
</dbReference>
<proteinExistence type="predicted"/>
<evidence type="ECO:0000259" key="5">
    <source>
        <dbReference type="Pfam" id="PF01869"/>
    </source>
</evidence>
<evidence type="ECO:0000313" key="6">
    <source>
        <dbReference type="EMBL" id="KUG22693.1"/>
    </source>
</evidence>
<dbReference type="InterPro" id="IPR002731">
    <property type="entry name" value="ATPase_BadF"/>
</dbReference>
<keyword evidence="4" id="KW-0411">Iron-sulfur</keyword>
<gene>
    <name evidence="6" type="ORF">ASZ90_007528</name>
</gene>
<evidence type="ECO:0000256" key="4">
    <source>
        <dbReference type="ARBA" id="ARBA00023014"/>
    </source>
</evidence>
<comment type="caution">
    <text evidence="6">The sequence shown here is derived from an EMBL/GenBank/DDBJ whole genome shotgun (WGS) entry which is preliminary data.</text>
</comment>
<dbReference type="SUPFAM" id="SSF53067">
    <property type="entry name" value="Actin-like ATPase domain"/>
    <property type="match status" value="1"/>
</dbReference>
<organism evidence="6">
    <name type="scientific">hydrocarbon metagenome</name>
    <dbReference type="NCBI Taxonomy" id="938273"/>
    <lineage>
        <taxon>unclassified sequences</taxon>
        <taxon>metagenomes</taxon>
        <taxon>ecological metagenomes</taxon>
    </lineage>
</organism>
<dbReference type="NCBIfam" id="TIGR00241">
    <property type="entry name" value="CoA_E_activ"/>
    <property type="match status" value="1"/>
</dbReference>
<dbReference type="InterPro" id="IPR008275">
    <property type="entry name" value="CoA_E_activase_dom"/>
</dbReference>
<evidence type="ECO:0000256" key="3">
    <source>
        <dbReference type="ARBA" id="ARBA00023004"/>
    </source>
</evidence>
<keyword evidence="2" id="KW-0479">Metal-binding</keyword>
<evidence type="ECO:0000256" key="2">
    <source>
        <dbReference type="ARBA" id="ARBA00022723"/>
    </source>
</evidence>
<reference evidence="6" key="1">
    <citation type="journal article" date="2015" name="Proc. Natl. Acad. Sci. U.S.A.">
        <title>Networks of energetic and metabolic interactions define dynamics in microbial communities.</title>
        <authorList>
            <person name="Embree M."/>
            <person name="Liu J.K."/>
            <person name="Al-Bassam M.M."/>
            <person name="Zengler K."/>
        </authorList>
    </citation>
    <scope>NUCLEOTIDE SEQUENCE</scope>
</reference>
<dbReference type="AlphaFoldDB" id="A0A0W8FP39"/>
<dbReference type="InterPro" id="IPR043129">
    <property type="entry name" value="ATPase_NBD"/>
</dbReference>